<sequence>MRKLKATATLGTILLILLTLPNGRALAQNKPQSPAQTANAPFELKDGDRVVFLGNSLFENDFQYGYLELALTTRFPDRFVTFRNLGWTGDNVFGDARSTFTNPPTAYEHLMNQLTQAKPTLVFLGYGGVEAQEGEAGLPRFKEGLTKLLDKIDQLGAQTILLSPIPVVAFDSSQNVTQRNAMLERYAAEIAKTAAERGKRFIDLYKPIQELSRKAPILENGVHLNETGYYHLATILEKGLGLAPSGQTVTINVGKNGAEAAAPVRVLDAGKENSTVKFTMDESYLPLPLPEQDPETGTVVSDGRTLKITGLKKGFYTLTADNDEVVTASAKQWAEGVPIRQGASYTQAEQLRQMILKKNELFYFQYRPLNQTYILGFRSYEQGRHVKGLEEQNILIKWLESQIALTRQPQSKVYSLTLLK</sequence>
<gene>
    <name evidence="3" type="ORF">LX87_02228</name>
</gene>
<dbReference type="SUPFAM" id="SSF52266">
    <property type="entry name" value="SGNH hydrolase"/>
    <property type="match status" value="1"/>
</dbReference>
<dbReference type="PANTHER" id="PTHR14209:SF19">
    <property type="entry name" value="ISOAMYL ACETATE-HYDROLYZING ESTERASE 1 HOMOLOG"/>
    <property type="match status" value="1"/>
</dbReference>
<dbReference type="InterPro" id="IPR036514">
    <property type="entry name" value="SGNH_hydro_sf"/>
</dbReference>
<proteinExistence type="predicted"/>
<dbReference type="Proteomes" id="UP000248790">
    <property type="component" value="Unassembled WGS sequence"/>
</dbReference>
<dbReference type="Pfam" id="PF13472">
    <property type="entry name" value="Lipase_GDSL_2"/>
    <property type="match status" value="1"/>
</dbReference>
<evidence type="ECO:0000256" key="1">
    <source>
        <dbReference type="SAM" id="SignalP"/>
    </source>
</evidence>
<evidence type="ECO:0000313" key="3">
    <source>
        <dbReference type="EMBL" id="RAK00521.1"/>
    </source>
</evidence>
<feature type="domain" description="SGNH hydrolase-type esterase" evidence="2">
    <location>
        <begin position="52"/>
        <end position="229"/>
    </location>
</feature>
<dbReference type="AlphaFoldDB" id="A0A327X1V9"/>
<protein>
    <submittedName>
        <fullName evidence="3">Lysophospholipase L1-like esterase</fullName>
    </submittedName>
</protein>
<feature type="signal peptide" evidence="1">
    <location>
        <begin position="1"/>
        <end position="27"/>
    </location>
</feature>
<accession>A0A327X1V9</accession>
<evidence type="ECO:0000259" key="2">
    <source>
        <dbReference type="Pfam" id="PF13472"/>
    </source>
</evidence>
<dbReference type="PANTHER" id="PTHR14209">
    <property type="entry name" value="ISOAMYL ACETATE-HYDROLYZING ESTERASE 1"/>
    <property type="match status" value="1"/>
</dbReference>
<dbReference type="OrthoDB" id="9774205at2"/>
<feature type="chain" id="PRO_5016334695" evidence="1">
    <location>
        <begin position="28"/>
        <end position="420"/>
    </location>
</feature>
<keyword evidence="4" id="KW-1185">Reference proteome</keyword>
<organism evidence="3 4">
    <name type="scientific">Larkinella arboricola</name>
    <dbReference type="NCBI Taxonomy" id="643671"/>
    <lineage>
        <taxon>Bacteria</taxon>
        <taxon>Pseudomonadati</taxon>
        <taxon>Bacteroidota</taxon>
        <taxon>Cytophagia</taxon>
        <taxon>Cytophagales</taxon>
        <taxon>Spirosomataceae</taxon>
        <taxon>Larkinella</taxon>
    </lineage>
</organism>
<dbReference type="GO" id="GO:0016788">
    <property type="term" value="F:hydrolase activity, acting on ester bonds"/>
    <property type="evidence" value="ECO:0007669"/>
    <property type="project" value="UniProtKB-ARBA"/>
</dbReference>
<evidence type="ECO:0000313" key="4">
    <source>
        <dbReference type="Proteomes" id="UP000248790"/>
    </source>
</evidence>
<dbReference type="InterPro" id="IPR013830">
    <property type="entry name" value="SGNH_hydro"/>
</dbReference>
<dbReference type="InterPro" id="IPR045136">
    <property type="entry name" value="Iah1-like"/>
</dbReference>
<dbReference type="EMBL" id="QLMC01000002">
    <property type="protein sequence ID" value="RAK00521.1"/>
    <property type="molecule type" value="Genomic_DNA"/>
</dbReference>
<keyword evidence="1" id="KW-0732">Signal</keyword>
<name>A0A327X1V9_LARAB</name>
<dbReference type="Gene3D" id="3.40.50.1110">
    <property type="entry name" value="SGNH hydrolase"/>
    <property type="match status" value="1"/>
</dbReference>
<dbReference type="RefSeq" id="WP_111628255.1">
    <property type="nucleotide sequence ID" value="NZ_QLMC01000002.1"/>
</dbReference>
<comment type="caution">
    <text evidence="3">The sequence shown here is derived from an EMBL/GenBank/DDBJ whole genome shotgun (WGS) entry which is preliminary data.</text>
</comment>
<reference evidence="3 4" key="1">
    <citation type="submission" date="2018-06" db="EMBL/GenBank/DDBJ databases">
        <title>Genomic Encyclopedia of Archaeal and Bacterial Type Strains, Phase II (KMG-II): from individual species to whole genera.</title>
        <authorList>
            <person name="Goeker M."/>
        </authorList>
    </citation>
    <scope>NUCLEOTIDE SEQUENCE [LARGE SCALE GENOMIC DNA]</scope>
    <source>
        <strain evidence="3 4">DSM 21851</strain>
    </source>
</reference>